<feature type="region of interest" description="Disordered" evidence="6">
    <location>
        <begin position="615"/>
        <end position="657"/>
    </location>
</feature>
<evidence type="ECO:0000256" key="5">
    <source>
        <dbReference type="ARBA" id="ARBA00023329"/>
    </source>
</evidence>
<keyword evidence="4" id="KW-0333">Golgi apparatus</keyword>
<evidence type="ECO:0000256" key="6">
    <source>
        <dbReference type="SAM" id="MobiDB-lite"/>
    </source>
</evidence>
<reference evidence="8 9" key="1">
    <citation type="journal article" date="2014" name="Nat. Genet.">
        <title>Genome sequence of the hot pepper provides insights into the evolution of pungency in Capsicum species.</title>
        <authorList>
            <person name="Kim S."/>
            <person name="Park M."/>
            <person name="Yeom S.I."/>
            <person name="Kim Y.M."/>
            <person name="Lee J.M."/>
            <person name="Lee H.A."/>
            <person name="Seo E."/>
            <person name="Choi J."/>
            <person name="Cheong K."/>
            <person name="Kim K.T."/>
            <person name="Jung K."/>
            <person name="Lee G.W."/>
            <person name="Oh S.K."/>
            <person name="Bae C."/>
            <person name="Kim S.B."/>
            <person name="Lee H.Y."/>
            <person name="Kim S.Y."/>
            <person name="Kim M.S."/>
            <person name="Kang B.C."/>
            <person name="Jo Y.D."/>
            <person name="Yang H.B."/>
            <person name="Jeong H.J."/>
            <person name="Kang W.H."/>
            <person name="Kwon J.K."/>
            <person name="Shin C."/>
            <person name="Lim J.Y."/>
            <person name="Park J.H."/>
            <person name="Huh J.H."/>
            <person name="Kim J.S."/>
            <person name="Kim B.D."/>
            <person name="Cohen O."/>
            <person name="Paran I."/>
            <person name="Suh M.C."/>
            <person name="Lee S.B."/>
            <person name="Kim Y.K."/>
            <person name="Shin Y."/>
            <person name="Noh S.J."/>
            <person name="Park J."/>
            <person name="Seo Y.S."/>
            <person name="Kwon S.Y."/>
            <person name="Kim H.A."/>
            <person name="Park J.M."/>
            <person name="Kim H.J."/>
            <person name="Choi S.B."/>
            <person name="Bosland P.W."/>
            <person name="Reeves G."/>
            <person name="Jo S.H."/>
            <person name="Lee B.W."/>
            <person name="Cho H.T."/>
            <person name="Choi H.S."/>
            <person name="Lee M.S."/>
            <person name="Yu Y."/>
            <person name="Do Choi Y."/>
            <person name="Park B.S."/>
            <person name="van Deynze A."/>
            <person name="Ashrafi H."/>
            <person name="Hill T."/>
            <person name="Kim W.T."/>
            <person name="Pai H.S."/>
            <person name="Ahn H.K."/>
            <person name="Yeam I."/>
            <person name="Giovannoni J.J."/>
            <person name="Rose J.K."/>
            <person name="Sorensen I."/>
            <person name="Lee S.J."/>
            <person name="Kim R.W."/>
            <person name="Choi I.Y."/>
            <person name="Choi B.S."/>
            <person name="Lim J.S."/>
            <person name="Lee Y.H."/>
            <person name="Choi D."/>
        </authorList>
    </citation>
    <scope>NUCLEOTIDE SEQUENCE [LARGE SCALE GENOMIC DNA]</scope>
    <source>
        <strain evidence="9">cv. CM334</strain>
    </source>
</reference>
<comment type="subcellular location">
    <subcellularLocation>
        <location evidence="1">Cytoplasmic vesicle</location>
        <location evidence="1">Clathrin-coated vesicle</location>
    </subcellularLocation>
    <subcellularLocation>
        <location evidence="2">Golgi apparatus</location>
    </subcellularLocation>
</comment>
<feature type="compositionally biased region" description="Pro residues" evidence="6">
    <location>
        <begin position="361"/>
        <end position="374"/>
    </location>
</feature>
<feature type="compositionally biased region" description="Low complexity" evidence="6">
    <location>
        <begin position="346"/>
        <end position="360"/>
    </location>
</feature>
<comment type="similarity">
    <text evidence="3">Belongs to the epsin family.</text>
</comment>
<evidence type="ECO:0000256" key="1">
    <source>
        <dbReference type="ARBA" id="ARBA00004132"/>
    </source>
</evidence>
<evidence type="ECO:0000256" key="4">
    <source>
        <dbReference type="ARBA" id="ARBA00023034"/>
    </source>
</evidence>
<dbReference type="PANTHER" id="PTHR12276:SF91">
    <property type="entry name" value="CLATHRIN INTERACTOR EPSIN 2-RELATED"/>
    <property type="match status" value="1"/>
</dbReference>
<keyword evidence="5" id="KW-0968">Cytoplasmic vesicle</keyword>
<feature type="compositionally biased region" description="Polar residues" evidence="6">
    <location>
        <begin position="491"/>
        <end position="506"/>
    </location>
</feature>
<dbReference type="Proteomes" id="UP000222542">
    <property type="component" value="Unassembled WGS sequence"/>
</dbReference>
<dbReference type="PROSITE" id="PS50942">
    <property type="entry name" value="ENTH"/>
    <property type="match status" value="1"/>
</dbReference>
<feature type="compositionally biased region" description="Low complexity" evidence="6">
    <location>
        <begin position="475"/>
        <end position="490"/>
    </location>
</feature>
<dbReference type="FunFam" id="1.25.40.90:FF:000006">
    <property type="entry name" value="Clathrin interactor 1"/>
    <property type="match status" value="1"/>
</dbReference>
<feature type="compositionally biased region" description="Basic and acidic residues" evidence="6">
    <location>
        <begin position="149"/>
        <end position="161"/>
    </location>
</feature>
<sequence length="936" mass="98725">MKKAFDQTVRDLKRGVNKKVLKVPSIEQKVLDATSNEPWGPHGSLLADIAQASRNYHEYQMIMSVIWKRINDTGKNWRHVYKGLTVLEYMVAHGSERVIDDIRERAYQISTLSDFQYIDSSGRDQGCNVRKKSQSLVVLVNDKERIQEVRQKAASNRDKFRNTSAGGMYRPGGYGDRFDEDRYGGRDEERNGYGREREWGYRDEDRYGRYGDSNSRDGDRYGRDYDEHSRDGHKDDDYRGRSRSVDDYSYGSRSRSSDRYREQTNDDDGQYSSRPLERRFSEQNLSAPPSYEEAVGGSRSPTHSERDVETSSASAPKSSSPHASASPGPATMAASAPATDPPPAPATATTSPPAPAAATTSPPPPAAATAPPPENKVVESFDEFDPRASFSGAAAPAPSNGPVSTTSGSEMDILGSLADPFSNALALVPAGSSASEVNPSGTTGAETMFGEASSVSTGSNQMFEDPFGDGPFRAVTSNNNVQTHVQNTTSSFHPNSNQSPELPQSVPQGAEVSSAAYSQFAPTNVQYAQQELSTSNQEIDILADILPPSGPSPPNDHAIPSVQPATQTGFESYGGPTTQQTGYMAPPGQAGALTGFAAQPGQQSPQTSFPIQGQTVSPVGFSGQANNSPSFGGYPAQPGQAPQTGFVPTSGQPTSGFHSAPGFYPQSGYQVPAGSSMQSNANAGGYNTGLGSTAPFGNQLGQTSAGQPYLSQPTAASHMPSQMLQSSQTQTSNALVLTQTTPASTALVGTQPAKDKFETKSTVWADTLSRGLVNLNISGSKTNPLADIGVDFDAINRKEKRMEKPSTAPVISTINMGKAMGSGSGVGRAGAGSLRPPSNPMVSSGMGMGMGGMGMAGGGPAGGPGMGAYGGANQPYGMGMNRPMGMNMGQGFQGQGYQMQQPSGFPQGPGAPMQGGYNPRMGMGPYGQQPYGGGYQ</sequence>
<feature type="compositionally biased region" description="Polar residues" evidence="6">
    <location>
        <begin position="615"/>
        <end position="630"/>
    </location>
</feature>
<comment type="caution">
    <text evidence="8">The sequence shown here is derived from an EMBL/GenBank/DDBJ whole genome shotgun (WGS) entry which is preliminary data.</text>
</comment>
<name>A0A1U8F484_CAPAN</name>
<dbReference type="AlphaFoldDB" id="A0A1U8F484"/>
<evidence type="ECO:0000313" key="8">
    <source>
        <dbReference type="EMBL" id="PHT67030.1"/>
    </source>
</evidence>
<dbReference type="SMR" id="A0A1U8F484"/>
<accession>A0A1U8F484</accession>
<feature type="region of interest" description="Disordered" evidence="6">
    <location>
        <begin position="149"/>
        <end position="192"/>
    </location>
</feature>
<dbReference type="Gene3D" id="1.25.40.90">
    <property type="match status" value="1"/>
</dbReference>
<gene>
    <name evidence="8" type="ORF">T459_31455</name>
</gene>
<dbReference type="Gramene" id="PHT67030">
    <property type="protein sequence ID" value="PHT67030"/>
    <property type="gene ID" value="T459_31455"/>
</dbReference>
<dbReference type="CDD" id="cd03571">
    <property type="entry name" value="ENTH"/>
    <property type="match status" value="1"/>
</dbReference>
<evidence type="ECO:0000313" key="9">
    <source>
        <dbReference type="Proteomes" id="UP000222542"/>
    </source>
</evidence>
<feature type="region of interest" description="Disordered" evidence="6">
    <location>
        <begin position="205"/>
        <end position="413"/>
    </location>
</feature>
<evidence type="ECO:0000259" key="7">
    <source>
        <dbReference type="PROSITE" id="PS50942"/>
    </source>
</evidence>
<dbReference type="Pfam" id="PF01417">
    <property type="entry name" value="ENTH"/>
    <property type="match status" value="1"/>
</dbReference>
<feature type="compositionally biased region" description="Basic and acidic residues" evidence="6">
    <location>
        <begin position="205"/>
        <end position="246"/>
    </location>
</feature>
<feature type="compositionally biased region" description="Polar residues" evidence="6">
    <location>
        <begin position="640"/>
        <end position="657"/>
    </location>
</feature>
<dbReference type="STRING" id="4072.A0A1U8F484"/>
<dbReference type="GO" id="GO:0030125">
    <property type="term" value="C:clathrin vesicle coat"/>
    <property type="evidence" value="ECO:0000318"/>
    <property type="project" value="GO_Central"/>
</dbReference>
<dbReference type="GO" id="GO:0005543">
    <property type="term" value="F:phospholipid binding"/>
    <property type="evidence" value="ECO:0000318"/>
    <property type="project" value="GO_Central"/>
</dbReference>
<dbReference type="GO" id="GO:0030276">
    <property type="term" value="F:clathrin binding"/>
    <property type="evidence" value="ECO:0000318"/>
    <property type="project" value="GO_Central"/>
</dbReference>
<dbReference type="EMBL" id="AYRZ02000012">
    <property type="protein sequence ID" value="PHT67030.1"/>
    <property type="molecule type" value="Genomic_DNA"/>
</dbReference>
<dbReference type="OrthoDB" id="4033880at2759"/>
<evidence type="ECO:0000256" key="2">
    <source>
        <dbReference type="ARBA" id="ARBA00004555"/>
    </source>
</evidence>
<feature type="compositionally biased region" description="Polar residues" evidence="6">
    <location>
        <begin position="453"/>
        <end position="462"/>
    </location>
</feature>
<keyword evidence="9" id="KW-1185">Reference proteome</keyword>
<dbReference type="GO" id="GO:0006897">
    <property type="term" value="P:endocytosis"/>
    <property type="evidence" value="ECO:0000318"/>
    <property type="project" value="GO_Central"/>
</dbReference>
<feature type="region of interest" description="Disordered" evidence="6">
    <location>
        <begin position="897"/>
        <end position="923"/>
    </location>
</feature>
<protein>
    <recommendedName>
        <fullName evidence="7">ENTH domain-containing protein</fullName>
    </recommendedName>
</protein>
<feature type="compositionally biased region" description="Basic and acidic residues" evidence="6">
    <location>
        <begin position="176"/>
        <end position="192"/>
    </location>
</feature>
<proteinExistence type="inferred from homology"/>
<feature type="compositionally biased region" description="Basic and acidic residues" evidence="6">
    <location>
        <begin position="255"/>
        <end position="264"/>
    </location>
</feature>
<dbReference type="KEGG" id="cann:107850466"/>
<dbReference type="GO" id="GO:0005768">
    <property type="term" value="C:endosome"/>
    <property type="evidence" value="ECO:0000318"/>
    <property type="project" value="GO_Central"/>
</dbReference>
<dbReference type="GO" id="GO:0005886">
    <property type="term" value="C:plasma membrane"/>
    <property type="evidence" value="ECO:0000318"/>
    <property type="project" value="GO_Central"/>
</dbReference>
<feature type="domain" description="ENTH" evidence="7">
    <location>
        <begin position="18"/>
        <end position="150"/>
    </location>
</feature>
<feature type="region of interest" description="Disordered" evidence="6">
    <location>
        <begin position="452"/>
        <end position="506"/>
    </location>
</feature>
<dbReference type="OMA" id="THQGHEM"/>
<feature type="compositionally biased region" description="Low complexity" evidence="6">
    <location>
        <begin position="311"/>
        <end position="338"/>
    </location>
</feature>
<dbReference type="PANTHER" id="PTHR12276">
    <property type="entry name" value="EPSIN/ENT-RELATED"/>
    <property type="match status" value="1"/>
</dbReference>
<feature type="compositionally biased region" description="Low complexity" evidence="6">
    <location>
        <begin position="387"/>
        <end position="404"/>
    </location>
</feature>
<organism evidence="8 9">
    <name type="scientific">Capsicum annuum</name>
    <name type="common">Capsicum pepper</name>
    <dbReference type="NCBI Taxonomy" id="4072"/>
    <lineage>
        <taxon>Eukaryota</taxon>
        <taxon>Viridiplantae</taxon>
        <taxon>Streptophyta</taxon>
        <taxon>Embryophyta</taxon>
        <taxon>Tracheophyta</taxon>
        <taxon>Spermatophyta</taxon>
        <taxon>Magnoliopsida</taxon>
        <taxon>eudicotyledons</taxon>
        <taxon>Gunneridae</taxon>
        <taxon>Pentapetalae</taxon>
        <taxon>asterids</taxon>
        <taxon>lamiids</taxon>
        <taxon>Solanales</taxon>
        <taxon>Solanaceae</taxon>
        <taxon>Solanoideae</taxon>
        <taxon>Capsiceae</taxon>
        <taxon>Capsicum</taxon>
    </lineage>
</organism>
<dbReference type="GO" id="GO:0005794">
    <property type="term" value="C:Golgi apparatus"/>
    <property type="evidence" value="ECO:0007669"/>
    <property type="project" value="UniProtKB-SubCell"/>
</dbReference>
<reference evidence="8 9" key="2">
    <citation type="journal article" date="2017" name="Genome Biol.">
        <title>New reference genome sequences of hot pepper reveal the massive evolution of plant disease-resistance genes by retroduplication.</title>
        <authorList>
            <person name="Kim S."/>
            <person name="Park J."/>
            <person name="Yeom S.I."/>
            <person name="Kim Y.M."/>
            <person name="Seo E."/>
            <person name="Kim K.T."/>
            <person name="Kim M.S."/>
            <person name="Lee J.M."/>
            <person name="Cheong K."/>
            <person name="Shin H.S."/>
            <person name="Kim S.B."/>
            <person name="Han K."/>
            <person name="Lee J."/>
            <person name="Park M."/>
            <person name="Lee H.A."/>
            <person name="Lee H.Y."/>
            <person name="Lee Y."/>
            <person name="Oh S."/>
            <person name="Lee J.H."/>
            <person name="Choi E."/>
            <person name="Choi E."/>
            <person name="Lee S.E."/>
            <person name="Jeon J."/>
            <person name="Kim H."/>
            <person name="Choi G."/>
            <person name="Song H."/>
            <person name="Lee J."/>
            <person name="Lee S.C."/>
            <person name="Kwon J.K."/>
            <person name="Lee H.Y."/>
            <person name="Koo N."/>
            <person name="Hong Y."/>
            <person name="Kim R.W."/>
            <person name="Kang W.H."/>
            <person name="Huh J.H."/>
            <person name="Kang B.C."/>
            <person name="Yang T.J."/>
            <person name="Lee Y.H."/>
            <person name="Bennetzen J.L."/>
            <person name="Choi D."/>
        </authorList>
    </citation>
    <scope>NUCLEOTIDE SEQUENCE [LARGE SCALE GENOMIC DNA]</scope>
    <source>
        <strain evidence="9">cv. CM334</strain>
    </source>
</reference>
<dbReference type="InterPro" id="IPR008942">
    <property type="entry name" value="ENTH_VHS"/>
</dbReference>
<dbReference type="SMART" id="SM00273">
    <property type="entry name" value="ENTH"/>
    <property type="match status" value="1"/>
</dbReference>
<dbReference type="SUPFAM" id="SSF48464">
    <property type="entry name" value="ENTH/VHS domain"/>
    <property type="match status" value="1"/>
</dbReference>
<feature type="region of interest" description="Disordered" evidence="6">
    <location>
        <begin position="694"/>
        <end position="714"/>
    </location>
</feature>
<dbReference type="InterPro" id="IPR013809">
    <property type="entry name" value="ENTH"/>
</dbReference>
<evidence type="ECO:0000256" key="3">
    <source>
        <dbReference type="ARBA" id="ARBA00010130"/>
    </source>
</evidence>